<dbReference type="Proteomes" id="UP001280629">
    <property type="component" value="Unassembled WGS sequence"/>
</dbReference>
<sequence length="76" mass="8628">MKTPENSQMTVEEAEEYGRQMDAKNRELENTHYLEETPVEEKKITPPLSEEEIKKRTGAANYENVQGPGAMNSVNS</sequence>
<reference evidence="2 3" key="1">
    <citation type="submission" date="2023-06" db="EMBL/GenBank/DDBJ databases">
        <title>Sporosarcina sp. nov., isolated from Korean traditional fermented seafood 'Jeotgal'.</title>
        <authorList>
            <person name="Yang A.-I."/>
            <person name="Shin N.-R."/>
        </authorList>
    </citation>
    <scope>NUCLEOTIDE SEQUENCE [LARGE SCALE GENOMIC DNA]</scope>
    <source>
        <strain evidence="2 3">KCTC3840</strain>
    </source>
</reference>
<protein>
    <submittedName>
        <fullName evidence="2">Uncharacterized protein</fullName>
    </submittedName>
</protein>
<feature type="compositionally biased region" description="Basic and acidic residues" evidence="1">
    <location>
        <begin position="16"/>
        <end position="44"/>
    </location>
</feature>
<evidence type="ECO:0000256" key="1">
    <source>
        <dbReference type="SAM" id="MobiDB-lite"/>
    </source>
</evidence>
<evidence type="ECO:0000313" key="2">
    <source>
        <dbReference type="EMBL" id="MDW0110206.1"/>
    </source>
</evidence>
<keyword evidence="3" id="KW-1185">Reference proteome</keyword>
<feature type="compositionally biased region" description="Polar residues" evidence="1">
    <location>
        <begin position="1"/>
        <end position="10"/>
    </location>
</feature>
<organism evidence="2 3">
    <name type="scientific">Sporosarcina aquimarina</name>
    <dbReference type="NCBI Taxonomy" id="114975"/>
    <lineage>
        <taxon>Bacteria</taxon>
        <taxon>Bacillati</taxon>
        <taxon>Bacillota</taxon>
        <taxon>Bacilli</taxon>
        <taxon>Bacillales</taxon>
        <taxon>Caryophanaceae</taxon>
        <taxon>Sporosarcina</taxon>
    </lineage>
</organism>
<gene>
    <name evidence="2" type="ORF">QT716_09190</name>
</gene>
<dbReference type="EMBL" id="JAUBDH010000005">
    <property type="protein sequence ID" value="MDW0110206.1"/>
    <property type="molecule type" value="Genomic_DNA"/>
</dbReference>
<proteinExistence type="predicted"/>
<accession>A0ABU4FZS1</accession>
<name>A0ABU4FZS1_9BACL</name>
<comment type="caution">
    <text evidence="2">The sequence shown here is derived from an EMBL/GenBank/DDBJ whole genome shotgun (WGS) entry which is preliminary data.</text>
</comment>
<evidence type="ECO:0000313" key="3">
    <source>
        <dbReference type="Proteomes" id="UP001280629"/>
    </source>
</evidence>
<dbReference type="RefSeq" id="WP_317935759.1">
    <property type="nucleotide sequence ID" value="NZ_JAUBDH010000005.1"/>
</dbReference>
<feature type="region of interest" description="Disordered" evidence="1">
    <location>
        <begin position="1"/>
        <end position="76"/>
    </location>
</feature>